<sequence>MSASSLGRWPVVLAGRARGELRVLAGDKNTFDIVRKKLRELSYGQFTADNQRVVHGSQQYIPIYRARLSSDLRIIYLIDLESDGFNRYDHQIIKVLSIVSRARVSYDFWVKVSKFLRQRGSEYRSRCIHRDVLNTGVGPVYVPSSFLHNEYLLLAEPDSNLESTGSEGEDLEMNVLHEVVVLEKYTPVTKSLYNSILADMDAVLPIILRQLSDPSS</sequence>
<evidence type="ECO:0000313" key="2">
    <source>
        <dbReference type="Proteomes" id="UP000663827"/>
    </source>
</evidence>
<dbReference type="Proteomes" id="UP000663827">
    <property type="component" value="Unassembled WGS sequence"/>
</dbReference>
<evidence type="ECO:0000313" key="1">
    <source>
        <dbReference type="EMBL" id="CAE7084985.1"/>
    </source>
</evidence>
<name>A0A8H3HVR8_9AGAM</name>
<organism evidence="1 2">
    <name type="scientific">Rhizoctonia solani</name>
    <dbReference type="NCBI Taxonomy" id="456999"/>
    <lineage>
        <taxon>Eukaryota</taxon>
        <taxon>Fungi</taxon>
        <taxon>Dikarya</taxon>
        <taxon>Basidiomycota</taxon>
        <taxon>Agaricomycotina</taxon>
        <taxon>Agaricomycetes</taxon>
        <taxon>Cantharellales</taxon>
        <taxon>Ceratobasidiaceae</taxon>
        <taxon>Rhizoctonia</taxon>
    </lineage>
</organism>
<proteinExistence type="predicted"/>
<protein>
    <submittedName>
        <fullName evidence="1">Uncharacterized protein</fullName>
    </submittedName>
</protein>
<accession>A0A8H3HVR8</accession>
<dbReference type="EMBL" id="CAJNJQ010000545">
    <property type="protein sequence ID" value="CAE7084985.1"/>
    <property type="molecule type" value="Genomic_DNA"/>
</dbReference>
<dbReference type="AlphaFoldDB" id="A0A8H3HVR8"/>
<reference evidence="1" key="1">
    <citation type="submission" date="2021-01" db="EMBL/GenBank/DDBJ databases">
        <authorList>
            <person name="Kaushik A."/>
        </authorList>
    </citation>
    <scope>NUCLEOTIDE SEQUENCE</scope>
    <source>
        <strain evidence="1">AG5</strain>
    </source>
</reference>
<gene>
    <name evidence="1" type="ORF">RDB_LOCUS26902</name>
</gene>
<comment type="caution">
    <text evidence="1">The sequence shown here is derived from an EMBL/GenBank/DDBJ whole genome shotgun (WGS) entry which is preliminary data.</text>
</comment>